<organism evidence="2 3">
    <name type="scientific">Rhypophila decipiens</name>
    <dbReference type="NCBI Taxonomy" id="261697"/>
    <lineage>
        <taxon>Eukaryota</taxon>
        <taxon>Fungi</taxon>
        <taxon>Dikarya</taxon>
        <taxon>Ascomycota</taxon>
        <taxon>Pezizomycotina</taxon>
        <taxon>Sordariomycetes</taxon>
        <taxon>Sordariomycetidae</taxon>
        <taxon>Sordariales</taxon>
        <taxon>Naviculisporaceae</taxon>
        <taxon>Rhypophila</taxon>
    </lineage>
</organism>
<keyword evidence="1" id="KW-0732">Signal</keyword>
<evidence type="ECO:0008006" key="4">
    <source>
        <dbReference type="Google" id="ProtNLM"/>
    </source>
</evidence>
<proteinExistence type="predicted"/>
<evidence type="ECO:0000313" key="2">
    <source>
        <dbReference type="EMBL" id="KAK4216410.1"/>
    </source>
</evidence>
<dbReference type="Proteomes" id="UP001301769">
    <property type="component" value="Unassembled WGS sequence"/>
</dbReference>
<evidence type="ECO:0000313" key="3">
    <source>
        <dbReference type="Proteomes" id="UP001301769"/>
    </source>
</evidence>
<feature type="chain" id="PRO_5042875369" description="Secreted protein" evidence="1">
    <location>
        <begin position="20"/>
        <end position="141"/>
    </location>
</feature>
<reference evidence="2" key="1">
    <citation type="journal article" date="2023" name="Mol. Phylogenet. Evol.">
        <title>Genome-scale phylogeny and comparative genomics of the fungal order Sordariales.</title>
        <authorList>
            <person name="Hensen N."/>
            <person name="Bonometti L."/>
            <person name="Westerberg I."/>
            <person name="Brannstrom I.O."/>
            <person name="Guillou S."/>
            <person name="Cros-Aarteil S."/>
            <person name="Calhoun S."/>
            <person name="Haridas S."/>
            <person name="Kuo A."/>
            <person name="Mondo S."/>
            <person name="Pangilinan J."/>
            <person name="Riley R."/>
            <person name="LaButti K."/>
            <person name="Andreopoulos B."/>
            <person name="Lipzen A."/>
            <person name="Chen C."/>
            <person name="Yan M."/>
            <person name="Daum C."/>
            <person name="Ng V."/>
            <person name="Clum A."/>
            <person name="Steindorff A."/>
            <person name="Ohm R.A."/>
            <person name="Martin F."/>
            <person name="Silar P."/>
            <person name="Natvig D.O."/>
            <person name="Lalanne C."/>
            <person name="Gautier V."/>
            <person name="Ament-Velasquez S.L."/>
            <person name="Kruys A."/>
            <person name="Hutchinson M.I."/>
            <person name="Powell A.J."/>
            <person name="Barry K."/>
            <person name="Miller A.N."/>
            <person name="Grigoriev I.V."/>
            <person name="Debuchy R."/>
            <person name="Gladieux P."/>
            <person name="Hiltunen Thoren M."/>
            <person name="Johannesson H."/>
        </authorList>
    </citation>
    <scope>NUCLEOTIDE SEQUENCE</scope>
    <source>
        <strain evidence="2">PSN293</strain>
    </source>
</reference>
<dbReference type="AlphaFoldDB" id="A0AAN6YEJ8"/>
<gene>
    <name evidence="2" type="ORF">QBC37DRAFT_370911</name>
</gene>
<accession>A0AAN6YEJ8</accession>
<sequence>MKFLPLLLTIAAFVGLGFAQGSIPVTPCTPTAPGTCNLGVAGVVQAEHNVYWWWLRIYNHNCQVIGGIDMTNGDQLPWNLPRSIYSQLPYSLELDYIHPSNYNYLAYRYGGFSFNGVPHCRRQNNVGPGYLVHMCQSAFPC</sequence>
<keyword evidence="3" id="KW-1185">Reference proteome</keyword>
<evidence type="ECO:0000256" key="1">
    <source>
        <dbReference type="SAM" id="SignalP"/>
    </source>
</evidence>
<feature type="signal peptide" evidence="1">
    <location>
        <begin position="1"/>
        <end position="19"/>
    </location>
</feature>
<dbReference type="EMBL" id="MU858068">
    <property type="protein sequence ID" value="KAK4216410.1"/>
    <property type="molecule type" value="Genomic_DNA"/>
</dbReference>
<comment type="caution">
    <text evidence="2">The sequence shown here is derived from an EMBL/GenBank/DDBJ whole genome shotgun (WGS) entry which is preliminary data.</text>
</comment>
<protein>
    <recommendedName>
        <fullName evidence="4">Secreted protein</fullName>
    </recommendedName>
</protein>
<name>A0AAN6YEJ8_9PEZI</name>
<reference evidence="2" key="2">
    <citation type="submission" date="2023-05" db="EMBL/GenBank/DDBJ databases">
        <authorList>
            <consortium name="Lawrence Berkeley National Laboratory"/>
            <person name="Steindorff A."/>
            <person name="Hensen N."/>
            <person name="Bonometti L."/>
            <person name="Westerberg I."/>
            <person name="Brannstrom I.O."/>
            <person name="Guillou S."/>
            <person name="Cros-Aarteil S."/>
            <person name="Calhoun S."/>
            <person name="Haridas S."/>
            <person name="Kuo A."/>
            <person name="Mondo S."/>
            <person name="Pangilinan J."/>
            <person name="Riley R."/>
            <person name="Labutti K."/>
            <person name="Andreopoulos B."/>
            <person name="Lipzen A."/>
            <person name="Chen C."/>
            <person name="Yanf M."/>
            <person name="Daum C."/>
            <person name="Ng V."/>
            <person name="Clum A."/>
            <person name="Ohm R."/>
            <person name="Martin F."/>
            <person name="Silar P."/>
            <person name="Natvig D."/>
            <person name="Lalanne C."/>
            <person name="Gautier V."/>
            <person name="Ament-Velasquez S.L."/>
            <person name="Kruys A."/>
            <person name="Hutchinson M.I."/>
            <person name="Powell A.J."/>
            <person name="Barry K."/>
            <person name="Miller A.N."/>
            <person name="Grigoriev I.V."/>
            <person name="Debuchy R."/>
            <person name="Gladieux P."/>
            <person name="Thoren M.H."/>
            <person name="Johannesson H."/>
        </authorList>
    </citation>
    <scope>NUCLEOTIDE SEQUENCE</scope>
    <source>
        <strain evidence="2">PSN293</strain>
    </source>
</reference>